<accession>A0A655ZX04</accession>
<evidence type="ECO:0000313" key="2">
    <source>
        <dbReference type="Proteomes" id="UP000046067"/>
    </source>
</evidence>
<proteinExistence type="predicted"/>
<sequence>MAQPVSIAIGFHHRHDFTLWRLLLNALQVVLQRL</sequence>
<organism evidence="1 2">
    <name type="scientific">Vibrio cholerae</name>
    <dbReference type="NCBI Taxonomy" id="666"/>
    <lineage>
        <taxon>Bacteria</taxon>
        <taxon>Pseudomonadati</taxon>
        <taxon>Pseudomonadota</taxon>
        <taxon>Gammaproteobacteria</taxon>
        <taxon>Vibrionales</taxon>
        <taxon>Vibrionaceae</taxon>
        <taxon>Vibrio</taxon>
    </lineage>
</organism>
<evidence type="ECO:0000313" key="1">
    <source>
        <dbReference type="EMBL" id="CSC86097.1"/>
    </source>
</evidence>
<name>A0A655ZX04_VIBCL</name>
<dbReference type="AlphaFoldDB" id="A0A655ZX04"/>
<dbReference type="Proteomes" id="UP000046067">
    <property type="component" value="Unassembled WGS sequence"/>
</dbReference>
<dbReference type="EMBL" id="CWQJ01000041">
    <property type="protein sequence ID" value="CSC86097.1"/>
    <property type="molecule type" value="Genomic_DNA"/>
</dbReference>
<gene>
    <name evidence="1" type="ORF">ERS013201_03756</name>
</gene>
<reference evidence="1 2" key="1">
    <citation type="submission" date="2015-07" db="EMBL/GenBank/DDBJ databases">
        <authorList>
            <consortium name="Pathogen Informatics"/>
        </authorList>
    </citation>
    <scope>NUCLEOTIDE SEQUENCE [LARGE SCALE GENOMIC DNA]</scope>
    <source>
        <strain evidence="1 2">A325</strain>
    </source>
</reference>
<protein>
    <submittedName>
        <fullName evidence="1">Uncharacterized protein</fullName>
    </submittedName>
</protein>